<evidence type="ECO:0000256" key="1">
    <source>
        <dbReference type="SAM" id="SignalP"/>
    </source>
</evidence>
<name>A0A937A777_9BACT</name>
<dbReference type="AlphaFoldDB" id="A0A937A777"/>
<comment type="caution">
    <text evidence="2">The sequence shown here is derived from an EMBL/GenBank/DDBJ whole genome shotgun (WGS) entry which is preliminary data.</text>
</comment>
<dbReference type="Proteomes" id="UP000642920">
    <property type="component" value="Unassembled WGS sequence"/>
</dbReference>
<sequence>MNKVLHKYFLIFALLLYAGSHVNAAGQQSDTLISYLATKVDAVYDASNHQSAVISSQASQGHIHDDRNGWIDDNLIEEEEENERSSSEYDVKCIEHSLESPYSSVYHNSNFSLPKSLQYDNLSHHLISNKRYKLHAVFRI</sequence>
<organism evidence="2 3">
    <name type="scientific">Marivirga atlantica</name>
    <dbReference type="NCBI Taxonomy" id="1548457"/>
    <lineage>
        <taxon>Bacteria</taxon>
        <taxon>Pseudomonadati</taxon>
        <taxon>Bacteroidota</taxon>
        <taxon>Cytophagia</taxon>
        <taxon>Cytophagales</taxon>
        <taxon>Marivirgaceae</taxon>
        <taxon>Marivirga</taxon>
    </lineage>
</organism>
<reference evidence="2" key="1">
    <citation type="submission" date="2021-01" db="EMBL/GenBank/DDBJ databases">
        <title>Marivirga sp. nov., isolated from intertidal surface sediments.</title>
        <authorList>
            <person name="Zhang M."/>
        </authorList>
    </citation>
    <scope>NUCLEOTIDE SEQUENCE</scope>
    <source>
        <strain evidence="2">SM1354</strain>
    </source>
</reference>
<gene>
    <name evidence="2" type="ORF">JKP34_06485</name>
</gene>
<proteinExistence type="predicted"/>
<evidence type="ECO:0000313" key="3">
    <source>
        <dbReference type="Proteomes" id="UP000642920"/>
    </source>
</evidence>
<protein>
    <submittedName>
        <fullName evidence="2">Uncharacterized protein</fullName>
    </submittedName>
</protein>
<keyword evidence="3" id="KW-1185">Reference proteome</keyword>
<evidence type="ECO:0000313" key="2">
    <source>
        <dbReference type="EMBL" id="MBL0764890.1"/>
    </source>
</evidence>
<feature type="chain" id="PRO_5037128402" evidence="1">
    <location>
        <begin position="25"/>
        <end position="140"/>
    </location>
</feature>
<keyword evidence="1" id="KW-0732">Signal</keyword>
<feature type="signal peptide" evidence="1">
    <location>
        <begin position="1"/>
        <end position="24"/>
    </location>
</feature>
<accession>A0A937A777</accession>
<dbReference type="RefSeq" id="WP_201918897.1">
    <property type="nucleotide sequence ID" value="NZ_JAERQG010000001.1"/>
</dbReference>
<dbReference type="EMBL" id="JAERQG010000001">
    <property type="protein sequence ID" value="MBL0764890.1"/>
    <property type="molecule type" value="Genomic_DNA"/>
</dbReference>